<dbReference type="Proteomes" id="UP000241890">
    <property type="component" value="Unassembled WGS sequence"/>
</dbReference>
<evidence type="ECO:0000256" key="3">
    <source>
        <dbReference type="ARBA" id="ARBA00023065"/>
    </source>
</evidence>
<evidence type="ECO:0000256" key="4">
    <source>
        <dbReference type="SAM" id="Coils"/>
    </source>
</evidence>
<sequence>MSSSDRIDGVFATRMNQQTYKAKVKGAEKGYELLKKKADALKARFRALLKEIRDAKMALAEEMPAAFLGLASAMYLNEKFRDNVAYEVKDASVRVFASEDNVAGVRLPVFQENFIESQGDRFGLTQGGQTIEQAKKKFQSLILKLVKLASLQTSFVTLDEALKVTNRRVNALEFVVIPRMTATVKYIAKELDEMEREEFFRLKKVVAMSDDGPPPEDVDTKEAETALPGFDESNEDDVIF</sequence>
<organism evidence="6 7">
    <name type="scientific">Hondaea fermentalgiana</name>
    <dbReference type="NCBI Taxonomy" id="2315210"/>
    <lineage>
        <taxon>Eukaryota</taxon>
        <taxon>Sar</taxon>
        <taxon>Stramenopiles</taxon>
        <taxon>Bigyra</taxon>
        <taxon>Labyrinthulomycetes</taxon>
        <taxon>Thraustochytrida</taxon>
        <taxon>Thraustochytriidae</taxon>
        <taxon>Hondaea</taxon>
    </lineage>
</organism>
<feature type="region of interest" description="Disordered" evidence="5">
    <location>
        <begin position="208"/>
        <end position="240"/>
    </location>
</feature>
<dbReference type="GO" id="GO:0046961">
    <property type="term" value="F:proton-transporting ATPase activity, rotational mechanism"/>
    <property type="evidence" value="ECO:0007669"/>
    <property type="project" value="InterPro"/>
</dbReference>
<feature type="coiled-coil region" evidence="4">
    <location>
        <begin position="24"/>
        <end position="58"/>
    </location>
</feature>
<dbReference type="EMBL" id="BEYU01000019">
    <property type="protein sequence ID" value="GBG26308.1"/>
    <property type="molecule type" value="Genomic_DNA"/>
</dbReference>
<keyword evidence="2" id="KW-0813">Transport</keyword>
<dbReference type="NCBIfam" id="TIGR00309">
    <property type="entry name" value="V_ATPase_subD"/>
    <property type="match status" value="1"/>
</dbReference>
<dbReference type="PANTHER" id="PTHR11671">
    <property type="entry name" value="V-TYPE ATP SYNTHASE SUBUNIT D"/>
    <property type="match status" value="1"/>
</dbReference>
<comment type="similarity">
    <text evidence="1">Belongs to the V-ATPase D subunit family.</text>
</comment>
<comment type="caution">
    <text evidence="6">The sequence shown here is derived from an EMBL/GenBank/DDBJ whole genome shotgun (WGS) entry which is preliminary data.</text>
</comment>
<proteinExistence type="inferred from homology"/>
<protein>
    <submittedName>
        <fullName evidence="6">V-type proton ATPase subunit D</fullName>
    </submittedName>
</protein>
<dbReference type="Pfam" id="PF01813">
    <property type="entry name" value="ATP-synt_D"/>
    <property type="match status" value="1"/>
</dbReference>
<dbReference type="FunCoup" id="A0A2R5G955">
    <property type="interactions" value="212"/>
</dbReference>
<keyword evidence="3" id="KW-0406">Ion transport</keyword>
<evidence type="ECO:0000313" key="7">
    <source>
        <dbReference type="Proteomes" id="UP000241890"/>
    </source>
</evidence>
<accession>A0A2R5G955</accession>
<dbReference type="Gene3D" id="1.10.287.3240">
    <property type="match status" value="1"/>
</dbReference>
<keyword evidence="4" id="KW-0175">Coiled coil</keyword>
<evidence type="ECO:0000256" key="1">
    <source>
        <dbReference type="ARBA" id="ARBA00005850"/>
    </source>
</evidence>
<name>A0A2R5G955_9STRA</name>
<keyword evidence="7" id="KW-1185">Reference proteome</keyword>
<dbReference type="OrthoDB" id="7676488at2759"/>
<evidence type="ECO:0000256" key="2">
    <source>
        <dbReference type="ARBA" id="ARBA00022448"/>
    </source>
</evidence>
<evidence type="ECO:0000256" key="5">
    <source>
        <dbReference type="SAM" id="MobiDB-lite"/>
    </source>
</evidence>
<gene>
    <name evidence="6" type="ORF">FCC1311_025292</name>
</gene>
<reference evidence="6 7" key="1">
    <citation type="submission" date="2017-12" db="EMBL/GenBank/DDBJ databases">
        <title>Sequencing, de novo assembly and annotation of complete genome of a new Thraustochytrid species, strain FCC1311.</title>
        <authorList>
            <person name="Sedici K."/>
            <person name="Godart F."/>
            <person name="Aiese Cigliano R."/>
            <person name="Sanseverino W."/>
            <person name="Barakat M."/>
            <person name="Ortet P."/>
            <person name="Marechal E."/>
            <person name="Cagnac O."/>
            <person name="Amato A."/>
        </authorList>
    </citation>
    <scope>NUCLEOTIDE SEQUENCE [LARGE SCALE GENOMIC DNA]</scope>
</reference>
<evidence type="ECO:0000313" key="6">
    <source>
        <dbReference type="EMBL" id="GBG26308.1"/>
    </source>
</evidence>
<dbReference type="AlphaFoldDB" id="A0A2R5G955"/>
<dbReference type="InterPro" id="IPR002699">
    <property type="entry name" value="V_ATPase_D"/>
</dbReference>
<dbReference type="InParanoid" id="A0A2R5G955"/>